<dbReference type="Gene3D" id="1.10.10.10">
    <property type="entry name" value="Winged helix-like DNA-binding domain superfamily/Winged helix DNA-binding domain"/>
    <property type="match status" value="1"/>
</dbReference>
<dbReference type="Proteomes" id="UP000051412">
    <property type="component" value="Unassembled WGS sequence"/>
</dbReference>
<dbReference type="PANTHER" id="PTHR33204:SF29">
    <property type="entry name" value="TRANSCRIPTIONAL REGULATOR"/>
    <property type="match status" value="1"/>
</dbReference>
<dbReference type="InterPro" id="IPR002577">
    <property type="entry name" value="HTH_HxlR"/>
</dbReference>
<organism evidence="5 6">
    <name type="scientific">Limosilactobacillus panis DSM 6035</name>
    <dbReference type="NCBI Taxonomy" id="1423782"/>
    <lineage>
        <taxon>Bacteria</taxon>
        <taxon>Bacillati</taxon>
        <taxon>Bacillota</taxon>
        <taxon>Bacilli</taxon>
        <taxon>Lactobacillales</taxon>
        <taxon>Lactobacillaceae</taxon>
        <taxon>Limosilactobacillus</taxon>
    </lineage>
</organism>
<evidence type="ECO:0000259" key="4">
    <source>
        <dbReference type="PROSITE" id="PS51118"/>
    </source>
</evidence>
<comment type="caution">
    <text evidence="5">The sequence shown here is derived from an EMBL/GenBank/DDBJ whole genome shotgun (WGS) entry which is preliminary data.</text>
</comment>
<dbReference type="CDD" id="cd00090">
    <property type="entry name" value="HTH_ARSR"/>
    <property type="match status" value="1"/>
</dbReference>
<dbReference type="GO" id="GO:0003677">
    <property type="term" value="F:DNA binding"/>
    <property type="evidence" value="ECO:0007669"/>
    <property type="project" value="UniProtKB-KW"/>
</dbReference>
<dbReference type="SUPFAM" id="SSF46785">
    <property type="entry name" value="Winged helix' DNA-binding domain"/>
    <property type="match status" value="1"/>
</dbReference>
<dbReference type="Pfam" id="PF01638">
    <property type="entry name" value="HxlR"/>
    <property type="match status" value="1"/>
</dbReference>
<dbReference type="PANTHER" id="PTHR33204">
    <property type="entry name" value="TRANSCRIPTIONAL REGULATOR, MARR FAMILY"/>
    <property type="match status" value="1"/>
</dbReference>
<proteinExistence type="predicted"/>
<evidence type="ECO:0000256" key="2">
    <source>
        <dbReference type="ARBA" id="ARBA00023125"/>
    </source>
</evidence>
<feature type="domain" description="HTH hxlR-type" evidence="4">
    <location>
        <begin position="3"/>
        <end position="106"/>
    </location>
</feature>
<keyword evidence="1" id="KW-0805">Transcription regulation</keyword>
<dbReference type="RefSeq" id="WP_056962138.1">
    <property type="nucleotide sequence ID" value="NZ_AZGM01000086.1"/>
</dbReference>
<dbReference type="InterPro" id="IPR036390">
    <property type="entry name" value="WH_DNA-bd_sf"/>
</dbReference>
<keyword evidence="6" id="KW-1185">Reference proteome</keyword>
<name>A0A0R1X850_9LACO</name>
<keyword evidence="2" id="KW-0238">DNA-binding</keyword>
<protein>
    <submittedName>
        <fullName evidence="5">Transcriptional regulator, HxlR family</fullName>
    </submittedName>
</protein>
<evidence type="ECO:0000256" key="1">
    <source>
        <dbReference type="ARBA" id="ARBA00023015"/>
    </source>
</evidence>
<dbReference type="InterPro" id="IPR011991">
    <property type="entry name" value="ArsR-like_HTH"/>
</dbReference>
<evidence type="ECO:0000313" key="5">
    <source>
        <dbReference type="EMBL" id="KRM26383.1"/>
    </source>
</evidence>
<dbReference type="InterPro" id="IPR036388">
    <property type="entry name" value="WH-like_DNA-bd_sf"/>
</dbReference>
<sequence>MTAPKMFNTGAEYALSIIGGKWKPVILYLLAGHPRRTSELVKQLGASYKVLSDQLRELVDAGIVSRKSFNTMPPHVEYRLTSEGENLYAALRYLNYWGEQRAATNPDVKIMCTERMKELGNDGLCVITKQHLHHWKQEIVKQK</sequence>
<dbReference type="PROSITE" id="PS51118">
    <property type="entry name" value="HTH_HXLR"/>
    <property type="match status" value="1"/>
</dbReference>
<dbReference type="OrthoDB" id="9791143at2"/>
<reference evidence="5 6" key="1">
    <citation type="journal article" date="2015" name="Genome Announc.">
        <title>Expanding the biotechnology potential of lactobacilli through comparative genomics of 213 strains and associated genera.</title>
        <authorList>
            <person name="Sun Z."/>
            <person name="Harris H.M."/>
            <person name="McCann A."/>
            <person name="Guo C."/>
            <person name="Argimon S."/>
            <person name="Zhang W."/>
            <person name="Yang X."/>
            <person name="Jeffery I.B."/>
            <person name="Cooney J.C."/>
            <person name="Kagawa T.F."/>
            <person name="Liu W."/>
            <person name="Song Y."/>
            <person name="Salvetti E."/>
            <person name="Wrobel A."/>
            <person name="Rasinkangas P."/>
            <person name="Parkhill J."/>
            <person name="Rea M.C."/>
            <person name="O'Sullivan O."/>
            <person name="Ritari J."/>
            <person name="Douillard F.P."/>
            <person name="Paul Ross R."/>
            <person name="Yang R."/>
            <person name="Briner A.E."/>
            <person name="Felis G.E."/>
            <person name="de Vos W.M."/>
            <person name="Barrangou R."/>
            <person name="Klaenhammer T.R."/>
            <person name="Caufield P.W."/>
            <person name="Cui Y."/>
            <person name="Zhang H."/>
            <person name="O'Toole P.W."/>
        </authorList>
    </citation>
    <scope>NUCLEOTIDE SEQUENCE [LARGE SCALE GENOMIC DNA]</scope>
    <source>
        <strain evidence="5 6">DSM 6035</strain>
    </source>
</reference>
<gene>
    <name evidence="5" type="ORF">FD32_GL000432</name>
</gene>
<dbReference type="PATRIC" id="fig|1423782.4.peg.445"/>
<dbReference type="STRING" id="1423782.FD32_GL000432"/>
<evidence type="ECO:0000313" key="6">
    <source>
        <dbReference type="Proteomes" id="UP000051412"/>
    </source>
</evidence>
<accession>A0A0R1X850</accession>
<dbReference type="AlphaFoldDB" id="A0A0R1X850"/>
<evidence type="ECO:0000256" key="3">
    <source>
        <dbReference type="ARBA" id="ARBA00023163"/>
    </source>
</evidence>
<keyword evidence="3" id="KW-0804">Transcription</keyword>
<dbReference type="EMBL" id="AZGM01000086">
    <property type="protein sequence ID" value="KRM26383.1"/>
    <property type="molecule type" value="Genomic_DNA"/>
</dbReference>